<accession>A0A1L7WVR3</accession>
<evidence type="ECO:0000256" key="6">
    <source>
        <dbReference type="ARBA" id="ARBA00022729"/>
    </source>
</evidence>
<dbReference type="InterPro" id="IPR013784">
    <property type="entry name" value="Carb-bd-like_fold"/>
</dbReference>
<evidence type="ECO:0000256" key="5">
    <source>
        <dbReference type="ARBA" id="ARBA00022525"/>
    </source>
</evidence>
<keyword evidence="6 12" id="KW-0732">Signal</keyword>
<keyword evidence="17" id="KW-1185">Reference proteome</keyword>
<protein>
    <recommendedName>
        <fullName evidence="4">rhamnogalacturonan endolyase</fullName>
        <ecNumber evidence="4">4.2.2.23</ecNumber>
    </recommendedName>
</protein>
<proteinExistence type="inferred from homology"/>
<dbReference type="GO" id="GO:0102210">
    <property type="term" value="F:rhamnogalacturonan endolyase activity"/>
    <property type="evidence" value="ECO:0007669"/>
    <property type="project" value="UniProtKB-EC"/>
</dbReference>
<keyword evidence="9" id="KW-0119">Carbohydrate metabolism</keyword>
<dbReference type="SUPFAM" id="SSF74650">
    <property type="entry name" value="Galactose mutarotase-like"/>
    <property type="match status" value="1"/>
</dbReference>
<keyword evidence="7" id="KW-1015">Disulfide bond</keyword>
<evidence type="ECO:0000256" key="12">
    <source>
        <dbReference type="SAM" id="SignalP"/>
    </source>
</evidence>
<dbReference type="InterPro" id="IPR011013">
    <property type="entry name" value="Gal_mutarotase_sf_dom"/>
</dbReference>
<dbReference type="Gene3D" id="2.70.98.10">
    <property type="match status" value="1"/>
</dbReference>
<name>A0A1L7WVR3_9HELO</name>
<dbReference type="SUPFAM" id="SSF49452">
    <property type="entry name" value="Starch-binding domain-like"/>
    <property type="match status" value="1"/>
</dbReference>
<comment type="similarity">
    <text evidence="3">Belongs to the polysaccharide lyase 4 family.</text>
</comment>
<dbReference type="EMBL" id="FJOG01000009">
    <property type="protein sequence ID" value="CZR56854.1"/>
    <property type="molecule type" value="Genomic_DNA"/>
</dbReference>
<dbReference type="OrthoDB" id="114708at2759"/>
<dbReference type="Gene3D" id="2.60.40.1120">
    <property type="entry name" value="Carboxypeptidase-like, regulatory domain"/>
    <property type="match status" value="1"/>
</dbReference>
<evidence type="ECO:0000259" key="15">
    <source>
        <dbReference type="Pfam" id="PF14686"/>
    </source>
</evidence>
<dbReference type="Pfam" id="PF14683">
    <property type="entry name" value="CBM-like"/>
    <property type="match status" value="1"/>
</dbReference>
<dbReference type="GO" id="GO:0071555">
    <property type="term" value="P:cell wall organization"/>
    <property type="evidence" value="ECO:0007669"/>
    <property type="project" value="UniProtKB-KW"/>
</dbReference>
<comment type="subcellular location">
    <subcellularLocation>
        <location evidence="2">Secreted</location>
    </subcellularLocation>
</comment>
<dbReference type="CDD" id="cd10316">
    <property type="entry name" value="RGL4_M"/>
    <property type="match status" value="1"/>
</dbReference>
<dbReference type="InterPro" id="IPR029413">
    <property type="entry name" value="RG-lyase_II"/>
</dbReference>
<feature type="domain" description="Rhamnogalacturonan lyase" evidence="15">
    <location>
        <begin position="279"/>
        <end position="352"/>
    </location>
</feature>
<evidence type="ECO:0000256" key="4">
    <source>
        <dbReference type="ARBA" id="ARBA00012437"/>
    </source>
</evidence>
<dbReference type="GO" id="GO:0030246">
    <property type="term" value="F:carbohydrate binding"/>
    <property type="evidence" value="ECO:0007669"/>
    <property type="project" value="InterPro"/>
</dbReference>
<dbReference type="AlphaFoldDB" id="A0A1L7WVR3"/>
<sequence length="510" mass="54735">MFGSLLSVLAFAATALGISVTTSTSSYVVDSASSDGFKVTFSRSTCDITSILYRSTQYQYTSTYSHIASGLGSATVSYKTVDNYVVVTCVAKNSDFDLTQYFVFEDATSLIYMGTYTNSEPTIGELRFIYRLTGLVDAYKEGDVSDTSGGTAIEASDVYLVNGETRSKFYSSERFIDDDVYCAVASDSSVHACYVSNVQSREKSSGGPFFRDINLNEVGSYQSVTYYMNSGHVPTESYRMGFHGPYTMSFSRSGIPKASEIDTSFFADLGLTGYVGASGRGTVTGKASGVSTSLPIVVHWYNDNYQNWITASSSGTFTSPPLVAGTYTMALYQDEFLAGTTSVTVTAGGSVTKNIAATSTVITGSHTTVFKIGEYDGQPFEFLNGDKFLRMHPSDSRMSSWSPGTFTVGTTATTKFPMALFKSVNSPQALTFTLPAAISTAATFRIATTIDSRGVTRGAYRGYGNVYDCTIPAGNLVEGTNTISISTISGSSGTDFLSPNFIFDAIELFY</sequence>
<evidence type="ECO:0000256" key="8">
    <source>
        <dbReference type="ARBA" id="ARBA00023239"/>
    </source>
</evidence>
<feature type="domain" description="Rhamnogalacturonan lyase" evidence="14">
    <location>
        <begin position="368"/>
        <end position="449"/>
    </location>
</feature>
<dbReference type="InterPro" id="IPR029411">
    <property type="entry name" value="RG-lyase_III"/>
</dbReference>
<keyword evidence="5" id="KW-0964">Secreted</keyword>
<dbReference type="Pfam" id="PF14686">
    <property type="entry name" value="fn3_3"/>
    <property type="match status" value="1"/>
</dbReference>
<dbReference type="Gene3D" id="2.60.120.260">
    <property type="entry name" value="Galactose-binding domain-like"/>
    <property type="match status" value="2"/>
</dbReference>
<dbReference type="InterPro" id="IPR015364">
    <property type="entry name" value="RhgB_N"/>
</dbReference>
<evidence type="ECO:0000313" key="17">
    <source>
        <dbReference type="Proteomes" id="UP000184330"/>
    </source>
</evidence>
<feature type="domain" description="Rhamnogalacturonase B N-terminal" evidence="13">
    <location>
        <begin position="20"/>
        <end position="273"/>
    </location>
</feature>
<comment type="catalytic activity">
    <reaction evidence="1">
        <text>Endotype eliminative cleavage of L-alpha-rhamnopyranosyl-(1-&gt;4)-alpha-D-galactopyranosyluronic acid bonds of rhamnogalacturonan I domains in ramified hairy regions of pectin leaving L-rhamnopyranose at the reducing end and 4-deoxy-4,5-unsaturated D-galactopyranosyluronic acid at the non-reducing end.</text>
        <dbReference type="EC" id="4.2.2.23"/>
    </reaction>
</comment>
<dbReference type="GO" id="GO:0005576">
    <property type="term" value="C:extracellular region"/>
    <property type="evidence" value="ECO:0007669"/>
    <property type="project" value="UniProtKB-SubCell"/>
</dbReference>
<dbReference type="PANTHER" id="PTHR36574">
    <property type="entry name" value="RHAMNOGALACTURONATE LYASE-RELATED"/>
    <property type="match status" value="1"/>
</dbReference>
<dbReference type="SUPFAM" id="SSF49785">
    <property type="entry name" value="Galactose-binding domain-like"/>
    <property type="match status" value="1"/>
</dbReference>
<dbReference type="STRING" id="576137.A0A1L7WVR3"/>
<evidence type="ECO:0000313" key="16">
    <source>
        <dbReference type="EMBL" id="CZR56854.1"/>
    </source>
</evidence>
<evidence type="ECO:0000256" key="11">
    <source>
        <dbReference type="ARBA" id="ARBA00023326"/>
    </source>
</evidence>
<evidence type="ECO:0000256" key="10">
    <source>
        <dbReference type="ARBA" id="ARBA00023316"/>
    </source>
</evidence>
<feature type="chain" id="PRO_5013245053" description="rhamnogalacturonan endolyase" evidence="12">
    <location>
        <begin position="18"/>
        <end position="510"/>
    </location>
</feature>
<dbReference type="Proteomes" id="UP000184330">
    <property type="component" value="Unassembled WGS sequence"/>
</dbReference>
<keyword evidence="8" id="KW-0456">Lyase</keyword>
<gene>
    <name evidence="16" type="ORF">PAC_06743</name>
</gene>
<reference evidence="16 17" key="1">
    <citation type="submission" date="2016-03" db="EMBL/GenBank/DDBJ databases">
        <authorList>
            <person name="Ploux O."/>
        </authorList>
    </citation>
    <scope>NUCLEOTIDE SEQUENCE [LARGE SCALE GENOMIC DNA]</scope>
    <source>
        <strain evidence="16 17">UAMH 11012</strain>
    </source>
</reference>
<evidence type="ECO:0000256" key="7">
    <source>
        <dbReference type="ARBA" id="ARBA00023157"/>
    </source>
</evidence>
<evidence type="ECO:0000256" key="9">
    <source>
        <dbReference type="ARBA" id="ARBA00023277"/>
    </source>
</evidence>
<evidence type="ECO:0000256" key="2">
    <source>
        <dbReference type="ARBA" id="ARBA00004613"/>
    </source>
</evidence>
<dbReference type="PANTHER" id="PTHR36574:SF1">
    <property type="entry name" value="RHAMNOGALACTURONATE LYASE-RELATED"/>
    <property type="match status" value="1"/>
</dbReference>
<evidence type="ECO:0000259" key="14">
    <source>
        <dbReference type="Pfam" id="PF14683"/>
    </source>
</evidence>
<feature type="signal peptide" evidence="12">
    <location>
        <begin position="1"/>
        <end position="17"/>
    </location>
</feature>
<evidence type="ECO:0000259" key="13">
    <source>
        <dbReference type="Pfam" id="PF09284"/>
    </source>
</evidence>
<keyword evidence="11" id="KW-0624">Polysaccharide degradation</keyword>
<organism evidence="16 17">
    <name type="scientific">Phialocephala subalpina</name>
    <dbReference type="NCBI Taxonomy" id="576137"/>
    <lineage>
        <taxon>Eukaryota</taxon>
        <taxon>Fungi</taxon>
        <taxon>Dikarya</taxon>
        <taxon>Ascomycota</taxon>
        <taxon>Pezizomycotina</taxon>
        <taxon>Leotiomycetes</taxon>
        <taxon>Helotiales</taxon>
        <taxon>Mollisiaceae</taxon>
        <taxon>Phialocephala</taxon>
        <taxon>Phialocephala fortinii species complex</taxon>
    </lineage>
</organism>
<keyword evidence="10" id="KW-0961">Cell wall biogenesis/degradation</keyword>
<dbReference type="InterPro" id="IPR014718">
    <property type="entry name" value="GH-type_carb-bd"/>
</dbReference>
<evidence type="ECO:0000256" key="3">
    <source>
        <dbReference type="ARBA" id="ARBA00010418"/>
    </source>
</evidence>
<dbReference type="Pfam" id="PF09284">
    <property type="entry name" value="RhgB_N"/>
    <property type="match status" value="1"/>
</dbReference>
<dbReference type="GO" id="GO:0045490">
    <property type="term" value="P:pectin catabolic process"/>
    <property type="evidence" value="ECO:0007669"/>
    <property type="project" value="TreeGrafter"/>
</dbReference>
<dbReference type="EC" id="4.2.2.23" evidence="4"/>
<dbReference type="InterPro" id="IPR008979">
    <property type="entry name" value="Galactose-bd-like_sf"/>
</dbReference>
<dbReference type="InterPro" id="IPR016590">
    <property type="entry name" value="Rhamnogalacturonase_B"/>
</dbReference>
<evidence type="ECO:0000256" key="1">
    <source>
        <dbReference type="ARBA" id="ARBA00001324"/>
    </source>
</evidence>